<name>A0ABS5PJY6_9FLAO</name>
<organism evidence="2 3">
    <name type="scientific">Flavobacterium psychroterrae</name>
    <dbReference type="NCBI Taxonomy" id="2133767"/>
    <lineage>
        <taxon>Bacteria</taxon>
        <taxon>Pseudomonadati</taxon>
        <taxon>Bacteroidota</taxon>
        <taxon>Flavobacteriia</taxon>
        <taxon>Flavobacteriales</taxon>
        <taxon>Flavobacteriaceae</taxon>
        <taxon>Flavobacterium</taxon>
    </lineage>
</organism>
<dbReference type="EMBL" id="JAGYVZ010000053">
    <property type="protein sequence ID" value="MBS7234200.1"/>
    <property type="molecule type" value="Genomic_DNA"/>
</dbReference>
<proteinExistence type="predicted"/>
<dbReference type="Gene3D" id="1.10.1200.10">
    <property type="entry name" value="ACP-like"/>
    <property type="match status" value="1"/>
</dbReference>
<dbReference type="InterPro" id="IPR036736">
    <property type="entry name" value="ACP-like_sf"/>
</dbReference>
<gene>
    <name evidence="2" type="ORF">KHA90_24670</name>
</gene>
<comment type="caution">
    <text evidence="2">The sequence shown here is derived from an EMBL/GenBank/DDBJ whole genome shotgun (WGS) entry which is preliminary data.</text>
</comment>
<evidence type="ECO:0000313" key="3">
    <source>
        <dbReference type="Proteomes" id="UP000722625"/>
    </source>
</evidence>
<keyword evidence="3" id="KW-1185">Reference proteome</keyword>
<dbReference type="RefSeq" id="WP_213308142.1">
    <property type="nucleotide sequence ID" value="NZ_JAGYVZ010000053.1"/>
</dbReference>
<dbReference type="PANTHER" id="PTHR45527">
    <property type="entry name" value="NONRIBOSOMAL PEPTIDE SYNTHETASE"/>
    <property type="match status" value="1"/>
</dbReference>
<dbReference type="SUPFAM" id="SSF47336">
    <property type="entry name" value="ACP-like"/>
    <property type="match status" value="1"/>
</dbReference>
<dbReference type="Proteomes" id="UP000722625">
    <property type="component" value="Unassembled WGS sequence"/>
</dbReference>
<accession>A0ABS5PJY6</accession>
<evidence type="ECO:0000313" key="2">
    <source>
        <dbReference type="EMBL" id="MBS7234200.1"/>
    </source>
</evidence>
<reference evidence="2 3" key="1">
    <citation type="journal article" date="2018" name="Int. J. Syst. Evol. Microbiol.">
        <title>Flavobacterium chryseum sp. nov. and Flavobacterium psychroterrae sp. nov., novel environmental bacteria isolated from Antarctica.</title>
        <authorList>
            <person name="Kralova S."/>
            <person name="Svec P."/>
            <person name="Busse H.J."/>
            <person name="Stankova E."/>
            <person name="Vaczi P."/>
            <person name="Sedlacek I."/>
        </authorList>
    </citation>
    <scope>NUCLEOTIDE SEQUENCE [LARGE SCALE GENOMIC DNA]</scope>
    <source>
        <strain evidence="2 3">CCM 8827</strain>
    </source>
</reference>
<protein>
    <recommendedName>
        <fullName evidence="1">Carrier domain-containing protein</fullName>
    </recommendedName>
</protein>
<feature type="non-terminal residue" evidence="2">
    <location>
        <position position="1"/>
    </location>
</feature>
<dbReference type="Pfam" id="PF00550">
    <property type="entry name" value="PP-binding"/>
    <property type="match status" value="1"/>
</dbReference>
<dbReference type="InterPro" id="IPR009081">
    <property type="entry name" value="PP-bd_ACP"/>
</dbReference>
<feature type="domain" description="Carrier" evidence="1">
    <location>
        <begin position="4"/>
        <end position="79"/>
    </location>
</feature>
<sequence length="93" mass="10594">QYVAPVTDLEIELVKIWQEVLGVETIGITDNFFELGGHSLSATVVINKIMKSLNIEISLRDFLFKNDIRGIAEVISEREWLTTEVSFKNEIII</sequence>
<dbReference type="PANTHER" id="PTHR45527:SF1">
    <property type="entry name" value="FATTY ACID SYNTHASE"/>
    <property type="match status" value="1"/>
</dbReference>
<evidence type="ECO:0000259" key="1">
    <source>
        <dbReference type="PROSITE" id="PS50075"/>
    </source>
</evidence>
<dbReference type="PROSITE" id="PS50075">
    <property type="entry name" value="CARRIER"/>
    <property type="match status" value="1"/>
</dbReference>